<comment type="subcellular location">
    <subcellularLocation>
        <location evidence="1 6 7">Nucleus</location>
    </subcellularLocation>
</comment>
<dbReference type="SUPFAM" id="SSF46689">
    <property type="entry name" value="Homeodomain-like"/>
    <property type="match status" value="1"/>
</dbReference>
<name>A0AAN9FZK8_9CAEN</name>
<feature type="compositionally biased region" description="Basic and acidic residues" evidence="8">
    <location>
        <begin position="59"/>
        <end position="72"/>
    </location>
</feature>
<feature type="region of interest" description="Disordered" evidence="8">
    <location>
        <begin position="417"/>
        <end position="456"/>
    </location>
</feature>
<dbReference type="Proteomes" id="UP001374579">
    <property type="component" value="Unassembled WGS sequence"/>
</dbReference>
<feature type="domain" description="OAR" evidence="10">
    <location>
        <begin position="456"/>
        <end position="469"/>
    </location>
</feature>
<dbReference type="AlphaFoldDB" id="A0AAN9FZK8"/>
<evidence type="ECO:0000256" key="7">
    <source>
        <dbReference type="RuleBase" id="RU000682"/>
    </source>
</evidence>
<comment type="caution">
    <text evidence="11">The sequence shown here is derived from an EMBL/GenBank/DDBJ whole genome shotgun (WGS) entry which is preliminary data.</text>
</comment>
<dbReference type="PANTHER" id="PTHR24329:SF543">
    <property type="entry name" value="FI01017P-RELATED"/>
    <property type="match status" value="1"/>
</dbReference>
<dbReference type="SMART" id="SM00389">
    <property type="entry name" value="HOX"/>
    <property type="match status" value="1"/>
</dbReference>
<evidence type="ECO:0000256" key="3">
    <source>
        <dbReference type="ARBA" id="ARBA00023125"/>
    </source>
</evidence>
<accession>A0AAN9FZK8</accession>
<organism evidence="11 12">
    <name type="scientific">Littorina saxatilis</name>
    <dbReference type="NCBI Taxonomy" id="31220"/>
    <lineage>
        <taxon>Eukaryota</taxon>
        <taxon>Metazoa</taxon>
        <taxon>Spiralia</taxon>
        <taxon>Lophotrochozoa</taxon>
        <taxon>Mollusca</taxon>
        <taxon>Gastropoda</taxon>
        <taxon>Caenogastropoda</taxon>
        <taxon>Littorinimorpha</taxon>
        <taxon>Littorinoidea</taxon>
        <taxon>Littorinidae</taxon>
        <taxon>Littorina</taxon>
    </lineage>
</organism>
<keyword evidence="5 6" id="KW-0539">Nucleus</keyword>
<dbReference type="FunFam" id="1.10.10.60:FF:000102">
    <property type="entry name" value="Aristaless related homeobox"/>
    <property type="match status" value="1"/>
</dbReference>
<evidence type="ECO:0000256" key="8">
    <source>
        <dbReference type="SAM" id="MobiDB-lite"/>
    </source>
</evidence>
<dbReference type="PROSITE" id="PS00027">
    <property type="entry name" value="HOMEOBOX_1"/>
    <property type="match status" value="1"/>
</dbReference>
<reference evidence="11 12" key="1">
    <citation type="submission" date="2024-02" db="EMBL/GenBank/DDBJ databases">
        <title>Chromosome-scale genome assembly of the rough periwinkle Littorina saxatilis.</title>
        <authorList>
            <person name="De Jode A."/>
            <person name="Faria R."/>
            <person name="Formenti G."/>
            <person name="Sims Y."/>
            <person name="Smith T.P."/>
            <person name="Tracey A."/>
            <person name="Wood J.M.D."/>
            <person name="Zagrodzka Z.B."/>
            <person name="Johannesson K."/>
            <person name="Butlin R.K."/>
            <person name="Leder E.H."/>
        </authorList>
    </citation>
    <scope>NUCLEOTIDE SEQUENCE [LARGE SCALE GENOMIC DNA]</scope>
    <source>
        <strain evidence="11">Snail1</strain>
        <tissue evidence="11">Muscle</tissue>
    </source>
</reference>
<dbReference type="InterPro" id="IPR003654">
    <property type="entry name" value="OAR_dom"/>
</dbReference>
<keyword evidence="2" id="KW-0217">Developmental protein</keyword>
<evidence type="ECO:0000259" key="9">
    <source>
        <dbReference type="PROSITE" id="PS50071"/>
    </source>
</evidence>
<dbReference type="InterPro" id="IPR050649">
    <property type="entry name" value="Paired_Homeobox_TFs"/>
</dbReference>
<keyword evidence="4 6" id="KW-0371">Homeobox</keyword>
<feature type="region of interest" description="Disordered" evidence="8">
    <location>
        <begin position="1"/>
        <end position="214"/>
    </location>
</feature>
<sequence length="484" mass="52141">MDLTVKRKTSYDIDSLLGNESTVTMRTMSENDVTDDIDDDKDSSGGASAGNSSPWTSKESTDSEPDRGKDDSNSNPGSDASGESFGRHAEDILCPCKPGSGREINSNGSCRYNKIMDRNSTDGSESGELSALDMMRRTMPPMSGSESDGQTMSHRTSLSGSDSDQNLSYHTSLSGSDSDQNLSHHNSTDSRSKSDQEEAGMDADAEGSGHKDELMMDRDRELEEMGKRKQRRYRTTFTSYQLEELELAFQKTHYPDVFTREELAMRIDLTEARVQVWFQNRRAKWRKKEKAGAGSHPYNPYNSPLGLMASRGGVGHPPVSSASGVPVPGAHSTYSDLLLKTYENTLMARYGLTSPLASLNPALCSPLLGMGMGASHMGGLGIGMGMRNLTPLSIPVPPPGSFQHLLASMTSSAAKARESFADMTSSGPGLHSPPVSMSSSTPPMTSASPPADRRSSSIASLRLKAREHEMRMGVGNGGCSSIVY</sequence>
<feature type="compositionally biased region" description="Low complexity" evidence="8">
    <location>
        <begin position="432"/>
        <end position="456"/>
    </location>
</feature>
<dbReference type="Gene3D" id="1.10.10.60">
    <property type="entry name" value="Homeodomain-like"/>
    <property type="match status" value="1"/>
</dbReference>
<evidence type="ECO:0000259" key="10">
    <source>
        <dbReference type="PROSITE" id="PS50803"/>
    </source>
</evidence>
<protein>
    <submittedName>
        <fullName evidence="11">Uncharacterized protein</fullName>
    </submittedName>
</protein>
<feature type="DNA-binding region" description="Homeobox" evidence="6">
    <location>
        <begin position="230"/>
        <end position="289"/>
    </location>
</feature>
<evidence type="ECO:0000313" key="11">
    <source>
        <dbReference type="EMBL" id="KAK7090048.1"/>
    </source>
</evidence>
<dbReference type="InterPro" id="IPR017970">
    <property type="entry name" value="Homeobox_CS"/>
</dbReference>
<evidence type="ECO:0000256" key="1">
    <source>
        <dbReference type="ARBA" id="ARBA00004123"/>
    </source>
</evidence>
<proteinExistence type="predicted"/>
<dbReference type="Pfam" id="PF00046">
    <property type="entry name" value="Homeodomain"/>
    <property type="match status" value="1"/>
</dbReference>
<evidence type="ECO:0000256" key="4">
    <source>
        <dbReference type="ARBA" id="ARBA00023155"/>
    </source>
</evidence>
<feature type="domain" description="Homeobox" evidence="9">
    <location>
        <begin position="228"/>
        <end position="288"/>
    </location>
</feature>
<dbReference type="InterPro" id="IPR009057">
    <property type="entry name" value="Homeodomain-like_sf"/>
</dbReference>
<evidence type="ECO:0000256" key="2">
    <source>
        <dbReference type="ARBA" id="ARBA00022473"/>
    </source>
</evidence>
<dbReference type="PANTHER" id="PTHR24329">
    <property type="entry name" value="HOMEOBOX PROTEIN ARISTALESS"/>
    <property type="match status" value="1"/>
</dbReference>
<dbReference type="Pfam" id="PF03826">
    <property type="entry name" value="OAR"/>
    <property type="match status" value="1"/>
</dbReference>
<dbReference type="GO" id="GO:0000977">
    <property type="term" value="F:RNA polymerase II transcription regulatory region sequence-specific DNA binding"/>
    <property type="evidence" value="ECO:0007669"/>
    <property type="project" value="TreeGrafter"/>
</dbReference>
<dbReference type="PROSITE" id="PS50071">
    <property type="entry name" value="HOMEOBOX_2"/>
    <property type="match status" value="1"/>
</dbReference>
<feature type="compositionally biased region" description="Acidic residues" evidence="8">
    <location>
        <begin position="32"/>
        <end position="41"/>
    </location>
</feature>
<dbReference type="GO" id="GO:0000981">
    <property type="term" value="F:DNA-binding transcription factor activity, RNA polymerase II-specific"/>
    <property type="evidence" value="ECO:0007669"/>
    <property type="project" value="InterPro"/>
</dbReference>
<feature type="compositionally biased region" description="Basic and acidic residues" evidence="8">
    <location>
        <begin position="186"/>
        <end position="196"/>
    </location>
</feature>
<evidence type="ECO:0000256" key="6">
    <source>
        <dbReference type="PROSITE-ProRule" id="PRU00108"/>
    </source>
</evidence>
<feature type="compositionally biased region" description="Low complexity" evidence="8">
    <location>
        <begin position="44"/>
        <end position="53"/>
    </location>
</feature>
<dbReference type="PROSITE" id="PS50803">
    <property type="entry name" value="OAR"/>
    <property type="match status" value="1"/>
</dbReference>
<feature type="compositionally biased region" description="Polar residues" evidence="8">
    <location>
        <begin position="144"/>
        <end position="185"/>
    </location>
</feature>
<keyword evidence="12" id="KW-1185">Reference proteome</keyword>
<keyword evidence="3 6" id="KW-0238">DNA-binding</keyword>
<dbReference type="CDD" id="cd00086">
    <property type="entry name" value="homeodomain"/>
    <property type="match status" value="1"/>
</dbReference>
<dbReference type="InterPro" id="IPR001356">
    <property type="entry name" value="HD"/>
</dbReference>
<feature type="compositionally biased region" description="Polar residues" evidence="8">
    <location>
        <begin position="18"/>
        <end position="31"/>
    </location>
</feature>
<evidence type="ECO:0000313" key="12">
    <source>
        <dbReference type="Proteomes" id="UP001374579"/>
    </source>
</evidence>
<dbReference type="EMBL" id="JBAMIC010000024">
    <property type="protein sequence ID" value="KAK7090048.1"/>
    <property type="molecule type" value="Genomic_DNA"/>
</dbReference>
<gene>
    <name evidence="11" type="ORF">V1264_009903</name>
</gene>
<evidence type="ECO:0000256" key="5">
    <source>
        <dbReference type="ARBA" id="ARBA00023242"/>
    </source>
</evidence>
<dbReference type="GO" id="GO:0005634">
    <property type="term" value="C:nucleus"/>
    <property type="evidence" value="ECO:0007669"/>
    <property type="project" value="UniProtKB-SubCell"/>
</dbReference>